<feature type="chain" id="PRO_5031552729" evidence="1">
    <location>
        <begin position="28"/>
        <end position="132"/>
    </location>
</feature>
<accession>A0A7Y9E6E3</accession>
<dbReference type="Proteomes" id="UP000535511">
    <property type="component" value="Unassembled WGS sequence"/>
</dbReference>
<comment type="caution">
    <text evidence="2">The sequence shown here is derived from an EMBL/GenBank/DDBJ whole genome shotgun (WGS) entry which is preliminary data.</text>
</comment>
<evidence type="ECO:0000313" key="3">
    <source>
        <dbReference type="Proteomes" id="UP000535511"/>
    </source>
</evidence>
<name>A0A7Y9E6E3_9ACTN</name>
<keyword evidence="3" id="KW-1185">Reference proteome</keyword>
<evidence type="ECO:0000256" key="1">
    <source>
        <dbReference type="SAM" id="SignalP"/>
    </source>
</evidence>
<gene>
    <name evidence="2" type="ORF">BJZ21_001930</name>
</gene>
<protein>
    <submittedName>
        <fullName evidence="2">Uncharacterized protein</fullName>
    </submittedName>
</protein>
<reference evidence="2 3" key="1">
    <citation type="submission" date="2020-07" db="EMBL/GenBank/DDBJ databases">
        <title>Sequencing the genomes of 1000 actinobacteria strains.</title>
        <authorList>
            <person name="Klenk H.-P."/>
        </authorList>
    </citation>
    <scope>NUCLEOTIDE SEQUENCE [LARGE SCALE GENOMIC DNA]</scope>
    <source>
        <strain evidence="2 3">DSM 21350</strain>
    </source>
</reference>
<sequence length="132" mass="13875">MFRRGPAIVLSLVLGAAALVTAPSAVAGDGGAVKDRDPCGAGSIKMVVEPYGDGRFQVTGVVYSQDADVWSWRLRHDSETSADGEVRADGDGEGRSFKIVRTVVDLPGSEFIAFRAENNSTGLTCRAEKSLG</sequence>
<feature type="signal peptide" evidence="1">
    <location>
        <begin position="1"/>
        <end position="27"/>
    </location>
</feature>
<proteinExistence type="predicted"/>
<organism evidence="2 3">
    <name type="scientific">Nocardioides panaciterrulae</name>
    <dbReference type="NCBI Taxonomy" id="661492"/>
    <lineage>
        <taxon>Bacteria</taxon>
        <taxon>Bacillati</taxon>
        <taxon>Actinomycetota</taxon>
        <taxon>Actinomycetes</taxon>
        <taxon>Propionibacteriales</taxon>
        <taxon>Nocardioidaceae</taxon>
        <taxon>Nocardioides</taxon>
    </lineage>
</organism>
<dbReference type="EMBL" id="JACCBG010000001">
    <property type="protein sequence ID" value="NYD41847.1"/>
    <property type="molecule type" value="Genomic_DNA"/>
</dbReference>
<keyword evidence="1" id="KW-0732">Signal</keyword>
<dbReference type="AlphaFoldDB" id="A0A7Y9E6E3"/>
<dbReference type="RefSeq" id="WP_179663536.1">
    <property type="nucleotide sequence ID" value="NZ_JACCBG010000001.1"/>
</dbReference>
<evidence type="ECO:0000313" key="2">
    <source>
        <dbReference type="EMBL" id="NYD41847.1"/>
    </source>
</evidence>